<organism evidence="1 3">
    <name type="scientific">Testudinibacter aquarius</name>
    <dbReference type="NCBI Taxonomy" id="1524974"/>
    <lineage>
        <taxon>Bacteria</taxon>
        <taxon>Pseudomonadati</taxon>
        <taxon>Pseudomonadota</taxon>
        <taxon>Gammaproteobacteria</taxon>
        <taxon>Pasteurellales</taxon>
        <taxon>Pasteurellaceae</taxon>
        <taxon>Testudinibacter</taxon>
    </lineage>
</organism>
<dbReference type="InterPro" id="IPR011990">
    <property type="entry name" value="TPR-like_helical_dom_sf"/>
</dbReference>
<gene>
    <name evidence="1" type="ORF">EDC16_103201</name>
    <name evidence="2" type="ORF">FHQ21_01330</name>
</gene>
<dbReference type="EMBL" id="SMCP01000003">
    <property type="protein sequence ID" value="TCV88847.1"/>
    <property type="molecule type" value="Genomic_DNA"/>
</dbReference>
<dbReference type="EMBL" id="VDGV01000008">
    <property type="protein sequence ID" value="TNG93415.1"/>
    <property type="molecule type" value="Genomic_DNA"/>
</dbReference>
<comment type="caution">
    <text evidence="1">The sequence shown here is derived from an EMBL/GenBank/DDBJ whole genome shotgun (WGS) entry which is preliminary data.</text>
</comment>
<keyword evidence="4" id="KW-1185">Reference proteome</keyword>
<reference evidence="2 4" key="2">
    <citation type="submission" date="2019-05" db="EMBL/GenBank/DDBJ databases">
        <title>Pasteurellaceae isolates from reptiles.</title>
        <authorList>
            <person name="Bojesen A.M."/>
            <person name="Lund E."/>
        </authorList>
    </citation>
    <scope>NUCLEOTIDE SEQUENCE [LARGE SCALE GENOMIC DNA]</scope>
    <source>
        <strain evidence="2 4">ELNT2x</strain>
    </source>
</reference>
<dbReference type="Gene3D" id="1.25.40.10">
    <property type="entry name" value="Tetratricopeptide repeat domain"/>
    <property type="match status" value="1"/>
</dbReference>
<protein>
    <submittedName>
        <fullName evidence="2">DUF924 domain-containing protein</fullName>
    </submittedName>
    <submittedName>
        <fullName evidence="1">Uncharacterized protein (DUF924 family)</fullName>
    </submittedName>
</protein>
<accession>A0A4R3YA28</accession>
<dbReference type="Proteomes" id="UP000294619">
    <property type="component" value="Unassembled WGS sequence"/>
</dbReference>
<dbReference type="SUPFAM" id="SSF48452">
    <property type="entry name" value="TPR-like"/>
    <property type="match status" value="1"/>
</dbReference>
<proteinExistence type="predicted"/>
<dbReference type="Proteomes" id="UP000305526">
    <property type="component" value="Unassembled WGS sequence"/>
</dbReference>
<name>A0A4R3YA28_9PAST</name>
<dbReference type="RefSeq" id="WP_132965830.1">
    <property type="nucleotide sequence ID" value="NZ_LEKL01000026.1"/>
</dbReference>
<dbReference type="AlphaFoldDB" id="A0A4R3YA28"/>
<evidence type="ECO:0000313" key="3">
    <source>
        <dbReference type="Proteomes" id="UP000294619"/>
    </source>
</evidence>
<evidence type="ECO:0000313" key="2">
    <source>
        <dbReference type="EMBL" id="TNG93415.1"/>
    </source>
</evidence>
<dbReference type="Gene3D" id="1.20.58.320">
    <property type="entry name" value="TPR-like"/>
    <property type="match status" value="1"/>
</dbReference>
<evidence type="ECO:0000313" key="1">
    <source>
        <dbReference type="EMBL" id="TCV88847.1"/>
    </source>
</evidence>
<reference evidence="1 3" key="1">
    <citation type="submission" date="2019-03" db="EMBL/GenBank/DDBJ databases">
        <title>Genomic Encyclopedia of Type Strains, Phase IV (KMG-IV): sequencing the most valuable type-strain genomes for metagenomic binning, comparative biology and taxonomic classification.</title>
        <authorList>
            <person name="Goeker M."/>
        </authorList>
    </citation>
    <scope>NUCLEOTIDE SEQUENCE [LARGE SCALE GENOMIC DNA]</scope>
    <source>
        <strain evidence="1 3">DSM 28140</strain>
    </source>
</reference>
<dbReference type="Pfam" id="PF06041">
    <property type="entry name" value="DUF924"/>
    <property type="match status" value="1"/>
</dbReference>
<sequence>MAQQIQQVLDFWFDQKNQPYWFAKSEEFDQQIRLKFSELWQAVVNNQCLLWRDSIYGRLAEIIVLDQFSRNLHRDSPLAFAQDERALQLARESVQLAAYAELNLQQRQFLLLPYMHSESQAVQAEGLPLFAALNNPLVLDFAEQHKVIIDRFGRFPHRNFVLNRESSAEEQAFLQQPGSSF</sequence>
<evidence type="ECO:0000313" key="4">
    <source>
        <dbReference type="Proteomes" id="UP000305526"/>
    </source>
</evidence>
<dbReference type="InterPro" id="IPR010323">
    <property type="entry name" value="DUF924"/>
</dbReference>